<dbReference type="EMBL" id="FR773153">
    <property type="protein sequence ID" value="CBY92902.1"/>
    <property type="molecule type" value="Genomic_DNA"/>
</dbReference>
<gene>
    <name evidence="1" type="ordered locus">HF1_08940</name>
</gene>
<organism evidence="1 2">
    <name type="scientific">Mycoplasma haemofelis (strain Langford 1)</name>
    <name type="common">Haemobartonella felis</name>
    <dbReference type="NCBI Taxonomy" id="941640"/>
    <lineage>
        <taxon>Bacteria</taxon>
        <taxon>Bacillati</taxon>
        <taxon>Mycoplasmatota</taxon>
        <taxon>Mollicutes</taxon>
        <taxon>Mycoplasmataceae</taxon>
        <taxon>Mycoplasma</taxon>
    </lineage>
</organism>
<evidence type="ECO:0000313" key="1">
    <source>
        <dbReference type="EMBL" id="CBY92902.1"/>
    </source>
</evidence>
<accession>E8ZID1</accession>
<dbReference type="OrthoDB" id="9823621at2"/>
<evidence type="ECO:0000313" key="2">
    <source>
        <dbReference type="Proteomes" id="UP000008637"/>
    </source>
</evidence>
<keyword evidence="2" id="KW-1185">Reference proteome</keyword>
<dbReference type="AlphaFoldDB" id="E8ZID1"/>
<dbReference type="Proteomes" id="UP000008637">
    <property type="component" value="Chromosome"/>
</dbReference>
<protein>
    <submittedName>
        <fullName evidence="1">Uncharacterized protein</fullName>
    </submittedName>
</protein>
<dbReference type="KEGG" id="mha:HF1_08940"/>
<proteinExistence type="predicted"/>
<dbReference type="HOGENOM" id="CLU_098620_2_0_14"/>
<sequence>MVNPLLFKSGVVALSAGSAGIVGWQISNYLNPEEKTVSYLSKQKRERASSPTDWQKIKTFYGSAESSELIPNLPKEKIQEEDVKKWCNTELNKPLKEQTQDNLKLVETWCAKPRTLKEQITALNKTVLDVDTGDSNNQHKDKWDSNKEAYKASGNKFKIKKKEDSSNNWVDFEVGSITVDIMKAWCKDKVDKQYKHSEDSLFNAYQNWCSQ</sequence>
<reference evidence="1 2" key="1">
    <citation type="journal article" date="2011" name="J. Bacteriol.">
        <title>Complete genome sequence of Mycoplasma haemofelis, a hemotropic mycoplasma.</title>
        <authorList>
            <person name="Barker E.N."/>
            <person name="Helps C.R."/>
            <person name="Peters I.R."/>
            <person name="Darby A.C."/>
            <person name="Radford A.D."/>
            <person name="Tasker S."/>
        </authorList>
    </citation>
    <scope>NUCLEOTIDE SEQUENCE [LARGE SCALE GENOMIC DNA]</scope>
    <source>
        <strain evidence="1 2">Langford 1</strain>
    </source>
</reference>
<name>E8ZID1_MYCHL</name>